<comment type="function">
    <text evidence="9 10">Fluoride-specific ion channel. Important for reducing fluoride concentration in the cell, thus reducing its toxicity.</text>
</comment>
<dbReference type="EMBL" id="JADJIB010000002">
    <property type="protein sequence ID" value="MBK7272831.1"/>
    <property type="molecule type" value="Genomic_DNA"/>
</dbReference>
<evidence type="ECO:0000256" key="5">
    <source>
        <dbReference type="ARBA" id="ARBA00023136"/>
    </source>
</evidence>
<evidence type="ECO:0000313" key="13">
    <source>
        <dbReference type="EMBL" id="MBL0004803.1"/>
    </source>
</evidence>
<dbReference type="Proteomes" id="UP000718281">
    <property type="component" value="Unassembled WGS sequence"/>
</dbReference>
<dbReference type="GO" id="GO:0062054">
    <property type="term" value="F:fluoride channel activity"/>
    <property type="evidence" value="ECO:0007669"/>
    <property type="project" value="UniProtKB-UniRule"/>
</dbReference>
<keyword evidence="10" id="KW-0813">Transport</keyword>
<evidence type="ECO:0000256" key="9">
    <source>
        <dbReference type="ARBA" id="ARBA00049940"/>
    </source>
</evidence>
<comment type="similarity">
    <text evidence="7 10">Belongs to the fluoride channel Fluc/FEX (TC 1.A.43) family.</text>
</comment>
<evidence type="ECO:0000256" key="6">
    <source>
        <dbReference type="ARBA" id="ARBA00023303"/>
    </source>
</evidence>
<dbReference type="GO" id="GO:0005886">
    <property type="term" value="C:plasma membrane"/>
    <property type="evidence" value="ECO:0007669"/>
    <property type="project" value="UniProtKB-SubCell"/>
</dbReference>
<gene>
    <name evidence="10" type="primary">fluC</name>
    <name evidence="10" type="synonym">crcB</name>
    <name evidence="11" type="ORF">IPF40_05310</name>
    <name evidence="12" type="ORF">IPI13_06540</name>
    <name evidence="13" type="ORF">IPP00_12735</name>
</gene>
<keyword evidence="5 10" id="KW-0472">Membrane</keyword>
<comment type="catalytic activity">
    <reaction evidence="8">
        <text>fluoride(in) = fluoride(out)</text>
        <dbReference type="Rhea" id="RHEA:76159"/>
        <dbReference type="ChEBI" id="CHEBI:17051"/>
    </reaction>
    <physiologicalReaction direction="left-to-right" evidence="8">
        <dbReference type="Rhea" id="RHEA:76160"/>
    </physiologicalReaction>
</comment>
<comment type="activity regulation">
    <text evidence="10">Na(+) is not transported, but it plays an essential structural role and its presence is essential for fluoride channel function.</text>
</comment>
<keyword evidence="10" id="KW-0479">Metal-binding</keyword>
<accession>A0A934X483</accession>
<dbReference type="InterPro" id="IPR003691">
    <property type="entry name" value="FluC"/>
</dbReference>
<feature type="transmembrane region" description="Helical" evidence="10">
    <location>
        <begin position="113"/>
        <end position="139"/>
    </location>
</feature>
<feature type="binding site" evidence="10">
    <location>
        <position position="85"/>
    </location>
    <ligand>
        <name>Na(+)</name>
        <dbReference type="ChEBI" id="CHEBI:29101"/>
        <note>structural</note>
    </ligand>
</feature>
<keyword evidence="10" id="KW-0915">Sodium</keyword>
<dbReference type="GO" id="GO:0140114">
    <property type="term" value="P:cellular detoxification of fluoride"/>
    <property type="evidence" value="ECO:0007669"/>
    <property type="project" value="UniProtKB-UniRule"/>
</dbReference>
<sequence length="141" mass="13916">MSIGGYAVWTWLGAVAAGSAGAVLRWASVVWLHGILSRRSGATDPFPLGVLVANTVASFLAGVAVAVAPVVGPQWHLVLVGGLCGGLSTLSTLAVDTVAMWQRGERWGAVGNLGATLALGLGAAMIGAGVVGSAVAAALSR</sequence>
<comment type="caution">
    <text evidence="11">The sequence shown here is derived from an EMBL/GenBank/DDBJ whole genome shotgun (WGS) entry which is preliminary data.</text>
</comment>
<evidence type="ECO:0000256" key="10">
    <source>
        <dbReference type="HAMAP-Rule" id="MF_00454"/>
    </source>
</evidence>
<keyword evidence="6 10" id="KW-0407">Ion channel</keyword>
<evidence type="ECO:0000256" key="3">
    <source>
        <dbReference type="ARBA" id="ARBA00022692"/>
    </source>
</evidence>
<evidence type="ECO:0000256" key="8">
    <source>
        <dbReference type="ARBA" id="ARBA00035585"/>
    </source>
</evidence>
<evidence type="ECO:0000313" key="14">
    <source>
        <dbReference type="Proteomes" id="UP000718281"/>
    </source>
</evidence>
<evidence type="ECO:0000256" key="2">
    <source>
        <dbReference type="ARBA" id="ARBA00022475"/>
    </source>
</evidence>
<evidence type="ECO:0000313" key="15">
    <source>
        <dbReference type="Proteomes" id="UP000726105"/>
    </source>
</evidence>
<organism evidence="11 14">
    <name type="scientific">Candidatus Phosphoribacter hodrii</name>
    <dbReference type="NCBI Taxonomy" id="2953743"/>
    <lineage>
        <taxon>Bacteria</taxon>
        <taxon>Bacillati</taxon>
        <taxon>Actinomycetota</taxon>
        <taxon>Actinomycetes</taxon>
        <taxon>Micrococcales</taxon>
        <taxon>Dermatophilaceae</taxon>
        <taxon>Candidatus Phosphoribacter</taxon>
    </lineage>
</organism>
<evidence type="ECO:0000313" key="11">
    <source>
        <dbReference type="EMBL" id="MBK6300477.1"/>
    </source>
</evidence>
<dbReference type="GO" id="GO:0046872">
    <property type="term" value="F:metal ion binding"/>
    <property type="evidence" value="ECO:0007669"/>
    <property type="project" value="UniProtKB-KW"/>
</dbReference>
<dbReference type="PANTHER" id="PTHR28259">
    <property type="entry name" value="FLUORIDE EXPORT PROTEIN 1-RELATED"/>
    <property type="match status" value="1"/>
</dbReference>
<dbReference type="Proteomes" id="UP000726105">
    <property type="component" value="Unassembled WGS sequence"/>
</dbReference>
<protein>
    <recommendedName>
        <fullName evidence="10">Fluoride-specific ion channel FluC</fullName>
    </recommendedName>
</protein>
<evidence type="ECO:0000256" key="1">
    <source>
        <dbReference type="ARBA" id="ARBA00004651"/>
    </source>
</evidence>
<evidence type="ECO:0000313" key="12">
    <source>
        <dbReference type="EMBL" id="MBK7272831.1"/>
    </source>
</evidence>
<evidence type="ECO:0000256" key="7">
    <source>
        <dbReference type="ARBA" id="ARBA00035120"/>
    </source>
</evidence>
<dbReference type="EMBL" id="JADIXZ010000004">
    <property type="protein sequence ID" value="MBK6300477.1"/>
    <property type="molecule type" value="Genomic_DNA"/>
</dbReference>
<feature type="transmembrane region" description="Helical" evidence="10">
    <location>
        <begin position="48"/>
        <end position="71"/>
    </location>
</feature>
<name>A0A934X483_9MICO</name>
<dbReference type="Pfam" id="PF02537">
    <property type="entry name" value="CRCB"/>
    <property type="match status" value="1"/>
</dbReference>
<feature type="transmembrane region" description="Helical" evidence="10">
    <location>
        <begin position="77"/>
        <end position="101"/>
    </location>
</feature>
<keyword evidence="2 10" id="KW-1003">Cell membrane</keyword>
<evidence type="ECO:0000256" key="4">
    <source>
        <dbReference type="ARBA" id="ARBA00022989"/>
    </source>
</evidence>
<dbReference type="AlphaFoldDB" id="A0A934X483"/>
<keyword evidence="4 10" id="KW-1133">Transmembrane helix</keyword>
<feature type="binding site" evidence="10">
    <location>
        <position position="88"/>
    </location>
    <ligand>
        <name>Na(+)</name>
        <dbReference type="ChEBI" id="CHEBI:29101"/>
        <note>structural</note>
    </ligand>
</feature>
<dbReference type="Proteomes" id="UP000886632">
    <property type="component" value="Unassembled WGS sequence"/>
</dbReference>
<feature type="transmembrane region" description="Helical" evidence="10">
    <location>
        <begin position="6"/>
        <end position="27"/>
    </location>
</feature>
<proteinExistence type="inferred from homology"/>
<keyword evidence="3 10" id="KW-0812">Transmembrane</keyword>
<keyword evidence="10" id="KW-0406">Ion transport</keyword>
<dbReference type="EMBL" id="JADKGK010000022">
    <property type="protein sequence ID" value="MBL0004803.1"/>
    <property type="molecule type" value="Genomic_DNA"/>
</dbReference>
<reference evidence="14 15" key="1">
    <citation type="submission" date="2020-10" db="EMBL/GenBank/DDBJ databases">
        <title>Connecting structure to function with the recovery of over 1000 high-quality activated sludge metagenome-assembled genomes encoding full-length rRNA genes using long-read sequencing.</title>
        <authorList>
            <person name="Singleton C.M."/>
            <person name="Petriglieri F."/>
            <person name="Kristensen J.M."/>
            <person name="Kirkegaard R.H."/>
            <person name="Michaelsen T.Y."/>
            <person name="Andersen M.H."/>
            <person name="Karst S.M."/>
            <person name="Dueholm M.S."/>
            <person name="Nielsen P.H."/>
            <person name="Albertsen M."/>
        </authorList>
    </citation>
    <scope>NUCLEOTIDE SEQUENCE [LARGE SCALE GENOMIC DNA]</scope>
    <source>
        <strain evidence="11">AalE_18-Q3-R2-46_BAT3C.188</strain>
        <strain evidence="12">Ega_18-Q3-R5-49_MAXAC.001</strain>
        <strain evidence="13">Ribe_18-Q3-R11-54_MAXAC.001</strain>
    </source>
</reference>
<dbReference type="PANTHER" id="PTHR28259:SF1">
    <property type="entry name" value="FLUORIDE EXPORT PROTEIN 1-RELATED"/>
    <property type="match status" value="1"/>
</dbReference>
<dbReference type="HAMAP" id="MF_00454">
    <property type="entry name" value="FluC"/>
    <property type="match status" value="1"/>
</dbReference>
<comment type="subcellular location">
    <subcellularLocation>
        <location evidence="1 10">Cell membrane</location>
        <topology evidence="1 10">Multi-pass membrane protein</topology>
    </subcellularLocation>
</comment>